<evidence type="ECO:0000256" key="2">
    <source>
        <dbReference type="ARBA" id="ARBA00022840"/>
    </source>
</evidence>
<name>A0A1F5TN92_9BACT</name>
<proteinExistence type="predicted"/>
<evidence type="ECO:0000256" key="1">
    <source>
        <dbReference type="ARBA" id="ARBA00022741"/>
    </source>
</evidence>
<reference evidence="4 5" key="1">
    <citation type="journal article" date="2016" name="Nat. Commun.">
        <title>Thousands of microbial genomes shed light on interconnected biogeochemical processes in an aquifer system.</title>
        <authorList>
            <person name="Anantharaman K."/>
            <person name="Brown C.T."/>
            <person name="Hug L.A."/>
            <person name="Sharon I."/>
            <person name="Castelle C.J."/>
            <person name="Probst A.J."/>
            <person name="Thomas B.C."/>
            <person name="Singh A."/>
            <person name="Wilkins M.J."/>
            <person name="Karaoz U."/>
            <person name="Brodie E.L."/>
            <person name="Williams K.H."/>
            <person name="Hubbard S.S."/>
            <person name="Banfield J.F."/>
        </authorList>
    </citation>
    <scope>NUCLEOTIDE SEQUENCE [LARGE SCALE GENOMIC DNA]</scope>
</reference>
<dbReference type="PANTHER" id="PTHR11933">
    <property type="entry name" value="TRNA 5-METHYLAMINOMETHYL-2-THIOURIDYLATE -METHYLTRANSFERASE"/>
    <property type="match status" value="1"/>
</dbReference>
<dbReference type="GO" id="GO:0005524">
    <property type="term" value="F:ATP binding"/>
    <property type="evidence" value="ECO:0007669"/>
    <property type="project" value="UniProtKB-KW"/>
</dbReference>
<protein>
    <recommendedName>
        <fullName evidence="3">Thil AANH domain-containing protein</fullName>
    </recommendedName>
</protein>
<keyword evidence="2" id="KW-0067">ATP-binding</keyword>
<dbReference type="PANTHER" id="PTHR11933:SF6">
    <property type="entry name" value="THIL AANH DOMAIN-CONTAINING PROTEIN"/>
    <property type="match status" value="1"/>
</dbReference>
<dbReference type="Pfam" id="PF02568">
    <property type="entry name" value="ThiI"/>
    <property type="match status" value="1"/>
</dbReference>
<evidence type="ECO:0000259" key="3">
    <source>
        <dbReference type="Pfam" id="PF02568"/>
    </source>
</evidence>
<accession>A0A1F5TN92</accession>
<dbReference type="SUPFAM" id="SSF52402">
    <property type="entry name" value="Adenine nucleotide alpha hydrolases-like"/>
    <property type="match status" value="1"/>
</dbReference>
<dbReference type="AlphaFoldDB" id="A0A1F5TN92"/>
<evidence type="ECO:0000313" key="5">
    <source>
        <dbReference type="Proteomes" id="UP000177579"/>
    </source>
</evidence>
<dbReference type="Gene3D" id="3.40.50.620">
    <property type="entry name" value="HUPs"/>
    <property type="match status" value="1"/>
</dbReference>
<dbReference type="Proteomes" id="UP000177579">
    <property type="component" value="Unassembled WGS sequence"/>
</dbReference>
<dbReference type="InterPro" id="IPR020536">
    <property type="entry name" value="ThiI_AANH"/>
</dbReference>
<dbReference type="EMBL" id="MFGO01000039">
    <property type="protein sequence ID" value="OGF39961.1"/>
    <property type="molecule type" value="Genomic_DNA"/>
</dbReference>
<comment type="caution">
    <text evidence="4">The sequence shown here is derived from an EMBL/GenBank/DDBJ whole genome shotgun (WGS) entry which is preliminary data.</text>
</comment>
<organism evidence="4 5">
    <name type="scientific">Candidatus Falkowbacteria bacterium RIFOXYD2_FULL_34_120</name>
    <dbReference type="NCBI Taxonomy" id="1798007"/>
    <lineage>
        <taxon>Bacteria</taxon>
        <taxon>Candidatus Falkowiibacteriota</taxon>
    </lineage>
</organism>
<feature type="domain" description="Thil AANH" evidence="3">
    <location>
        <begin position="7"/>
        <end position="142"/>
    </location>
</feature>
<keyword evidence="1" id="KW-0547">Nucleotide-binding</keyword>
<dbReference type="InterPro" id="IPR014729">
    <property type="entry name" value="Rossmann-like_a/b/a_fold"/>
</dbReference>
<sequence>MFKNNIKAIVLFSGGLDSILAIKVLQEQGIEVLALTFESNFFNAKKARENVGQLGVKLKVVDVKDGMIEITKNPSFGYGKNMNPCIDCHANMIKIAGQIAEEKGYDFVATGEVLGQRPMSQNREALRQVAKLAGVPVLRPLSAKLLEETEIEKEGLVNREKLLDIHGRSREKQEELIRRYKIKKYPSPAGGCLLTDPSFADRLREMYKYWPDCKTQDIELLKYGRIFWFNNILVVIGRKKDDNEMLAKLAQKGDFMVELKEETGPLVLVRGLKSSKLFNDVLTVKVPTELNICGKIENNEILQKVAIMTGYYRPALRNKEVKIKINKINTE</sequence>
<gene>
    <name evidence="4" type="ORF">A2531_01920</name>
</gene>
<evidence type="ECO:0000313" key="4">
    <source>
        <dbReference type="EMBL" id="OGF39961.1"/>
    </source>
</evidence>
<dbReference type="GO" id="GO:0004810">
    <property type="term" value="F:CCA tRNA nucleotidyltransferase activity"/>
    <property type="evidence" value="ECO:0007669"/>
    <property type="project" value="InterPro"/>
</dbReference>